<dbReference type="RefSeq" id="WP_012186932.1">
    <property type="nucleotide sequence ID" value="NC_009954.1"/>
</dbReference>
<dbReference type="PROSITE" id="PS51464">
    <property type="entry name" value="SIS"/>
    <property type="match status" value="1"/>
</dbReference>
<dbReference type="Pfam" id="PF13580">
    <property type="entry name" value="SIS_2"/>
    <property type="match status" value="1"/>
</dbReference>
<dbReference type="GO" id="GO:1901135">
    <property type="term" value="P:carbohydrate derivative metabolic process"/>
    <property type="evidence" value="ECO:0007669"/>
    <property type="project" value="InterPro"/>
</dbReference>
<dbReference type="PANTHER" id="PTHR30390:SF7">
    <property type="entry name" value="PHOSPHOHEPTOSE ISOMERASE"/>
    <property type="match status" value="1"/>
</dbReference>
<feature type="domain" description="SIS" evidence="1">
    <location>
        <begin position="37"/>
        <end position="213"/>
    </location>
</feature>
<dbReference type="InterPro" id="IPR035472">
    <property type="entry name" value="RpiR-like_SIS"/>
</dbReference>
<dbReference type="Proteomes" id="UP000001137">
    <property type="component" value="Chromosome"/>
</dbReference>
<proteinExistence type="predicted"/>
<sequence length="247" mass="27113">MSGGLDYVNEYKATVVRLIDDVLKDQWSNIKSAADLCVDSLSKGGLIYVFGTGHSMLMVLEVFYRSGGLASIYPILDPNLLGLNGMSLSSSLERLPGYASNLLNSQRIVPNSVMIIVSNSGKNAAPVEMAYEAKRRGLRVIALTSINYSRSLQPDNPLGKRLFELADVTIDNKVPPGEAALEIEGTRVAAVSTIVNAFILHSLELTIMSELRRRGIEPEVWVSVNVPGGRERNESLLSKYRQIVRYL</sequence>
<dbReference type="GeneID" id="5709979"/>
<keyword evidence="3" id="KW-1185">Reference proteome</keyword>
<accession>A8MBI0</accession>
<evidence type="ECO:0000313" key="3">
    <source>
        <dbReference type="Proteomes" id="UP000001137"/>
    </source>
</evidence>
<dbReference type="NCBIfam" id="NF002805">
    <property type="entry name" value="PRK02947.1"/>
    <property type="match status" value="1"/>
</dbReference>
<dbReference type="AlphaFoldDB" id="A8MBI0"/>
<dbReference type="PANTHER" id="PTHR30390">
    <property type="entry name" value="SEDOHEPTULOSE 7-PHOSPHATE ISOMERASE / DNAA INITIATOR-ASSOCIATING FACTOR FOR REPLICATION INITIATION"/>
    <property type="match status" value="1"/>
</dbReference>
<dbReference type="InterPro" id="IPR001347">
    <property type="entry name" value="SIS_dom"/>
</dbReference>
<dbReference type="KEGG" id="cma:Cmaq_1896"/>
<dbReference type="GO" id="GO:0097367">
    <property type="term" value="F:carbohydrate derivative binding"/>
    <property type="evidence" value="ECO:0007669"/>
    <property type="project" value="InterPro"/>
</dbReference>
<name>A8MBI0_CALMQ</name>
<dbReference type="InterPro" id="IPR050099">
    <property type="entry name" value="SIS_GmhA/DiaA_subfam"/>
</dbReference>
<dbReference type="OrthoDB" id="30662at2157"/>
<organism evidence="2 3">
    <name type="scientific">Caldivirga maquilingensis (strain ATCC 700844 / DSM 13496 / JCM 10307 / IC-167)</name>
    <dbReference type="NCBI Taxonomy" id="397948"/>
    <lineage>
        <taxon>Archaea</taxon>
        <taxon>Thermoproteota</taxon>
        <taxon>Thermoprotei</taxon>
        <taxon>Thermoproteales</taxon>
        <taxon>Thermoproteaceae</taxon>
        <taxon>Caldivirga</taxon>
    </lineage>
</organism>
<protein>
    <recommendedName>
        <fullName evidence="1">SIS domain-containing protein</fullName>
    </recommendedName>
</protein>
<dbReference type="Gene3D" id="3.40.50.10490">
    <property type="entry name" value="Glucose-6-phosphate isomerase like protein, domain 1"/>
    <property type="match status" value="1"/>
</dbReference>
<evidence type="ECO:0000313" key="2">
    <source>
        <dbReference type="EMBL" id="ABW02713.1"/>
    </source>
</evidence>
<evidence type="ECO:0000259" key="1">
    <source>
        <dbReference type="PROSITE" id="PS51464"/>
    </source>
</evidence>
<dbReference type="InterPro" id="IPR046348">
    <property type="entry name" value="SIS_dom_sf"/>
</dbReference>
<dbReference type="SUPFAM" id="SSF53697">
    <property type="entry name" value="SIS domain"/>
    <property type="match status" value="1"/>
</dbReference>
<dbReference type="eggNOG" id="arCOG07451">
    <property type="taxonomic scope" value="Archaea"/>
</dbReference>
<reference evidence="2 3" key="1">
    <citation type="submission" date="2007-10" db="EMBL/GenBank/DDBJ databases">
        <title>Complete sequence of Caldivirga maquilingensis IC-167.</title>
        <authorList>
            <consortium name="US DOE Joint Genome Institute"/>
            <person name="Copeland A."/>
            <person name="Lucas S."/>
            <person name="Lapidus A."/>
            <person name="Barry K."/>
            <person name="Glavina del Rio T."/>
            <person name="Dalin E."/>
            <person name="Tice H."/>
            <person name="Pitluck S."/>
            <person name="Saunders E."/>
            <person name="Brettin T."/>
            <person name="Bruce D."/>
            <person name="Detter J.C."/>
            <person name="Han C."/>
            <person name="Schmutz J."/>
            <person name="Larimer F."/>
            <person name="Land M."/>
            <person name="Hauser L."/>
            <person name="Kyrpides N."/>
            <person name="Ivanova N."/>
            <person name="Biddle J.F."/>
            <person name="Zhang Z."/>
            <person name="Fitz-Gibbon S.T."/>
            <person name="Lowe T.M."/>
            <person name="Saltikov C."/>
            <person name="House C.H."/>
            <person name="Richardson P."/>
        </authorList>
    </citation>
    <scope>NUCLEOTIDE SEQUENCE [LARGE SCALE GENOMIC DNA]</scope>
    <source>
        <strain evidence="3">ATCC 700844 / DSM 13496 / JCM 10307 / IC-167</strain>
    </source>
</reference>
<gene>
    <name evidence="2" type="ordered locus">Cmaq_1896</name>
</gene>
<dbReference type="EMBL" id="CP000852">
    <property type="protein sequence ID" value="ABW02713.1"/>
    <property type="molecule type" value="Genomic_DNA"/>
</dbReference>
<dbReference type="HOGENOM" id="CLU_089975_0_0_2"/>
<dbReference type="CDD" id="cd05013">
    <property type="entry name" value="SIS_RpiR"/>
    <property type="match status" value="1"/>
</dbReference>
<dbReference type="STRING" id="397948.Cmaq_1896"/>